<dbReference type="SUPFAM" id="SSF53335">
    <property type="entry name" value="S-adenosyl-L-methionine-dependent methyltransferases"/>
    <property type="match status" value="1"/>
</dbReference>
<comment type="caution">
    <text evidence="1">The sequence shown here is derived from an EMBL/GenBank/DDBJ whole genome shotgun (WGS) entry which is preliminary data.</text>
</comment>
<proteinExistence type="predicted"/>
<sequence>MLLDKRRLDVIRNDPTRAVRAAQIRAKNLVVKGRANPDSTTFAKDARPGPTATTFASMRGIQGWFTYDDAAHFTLVLAMQSAQGLHGDILEIGPFHGRSTIVLAEQVRDGETLVVCDPFQSGDVYVADPPTPTGLRRNVTRGVPGFDQARLVIHEVYSTDLHLDDAARFRFVHVDGSHERDDVLSDLRLARRHLLPGGVIVADDYDHPDWPGVTEAVDAFVAETPELVTLADLNRHSESGRKRYLMLATG</sequence>
<organism evidence="1 2">
    <name type="scientific">Nocardioides aurantiacus</name>
    <dbReference type="NCBI Taxonomy" id="86796"/>
    <lineage>
        <taxon>Bacteria</taxon>
        <taxon>Bacillati</taxon>
        <taxon>Actinomycetota</taxon>
        <taxon>Actinomycetes</taxon>
        <taxon>Propionibacteriales</taxon>
        <taxon>Nocardioidaceae</taxon>
        <taxon>Nocardioides</taxon>
    </lineage>
</organism>
<dbReference type="RefSeq" id="WP_123391398.1">
    <property type="nucleotide sequence ID" value="NZ_RKHO01000001.1"/>
</dbReference>
<dbReference type="AlphaFoldDB" id="A0A3N2CWE5"/>
<evidence type="ECO:0000313" key="1">
    <source>
        <dbReference type="EMBL" id="ROR91786.1"/>
    </source>
</evidence>
<keyword evidence="1" id="KW-0808">Transferase</keyword>
<dbReference type="InterPro" id="IPR029063">
    <property type="entry name" value="SAM-dependent_MTases_sf"/>
</dbReference>
<dbReference type="Proteomes" id="UP000281738">
    <property type="component" value="Unassembled WGS sequence"/>
</dbReference>
<keyword evidence="2" id="KW-1185">Reference proteome</keyword>
<gene>
    <name evidence="1" type="ORF">EDD33_2661</name>
</gene>
<keyword evidence="1" id="KW-0489">Methyltransferase</keyword>
<reference evidence="1 2" key="1">
    <citation type="submission" date="2018-11" db="EMBL/GenBank/DDBJ databases">
        <title>Sequencing the genomes of 1000 actinobacteria strains.</title>
        <authorList>
            <person name="Klenk H.-P."/>
        </authorList>
    </citation>
    <scope>NUCLEOTIDE SEQUENCE [LARGE SCALE GENOMIC DNA]</scope>
    <source>
        <strain evidence="1 2">DSM 12652</strain>
    </source>
</reference>
<accession>A0A3N2CWE5</accession>
<name>A0A3N2CWE5_9ACTN</name>
<dbReference type="Gene3D" id="3.40.50.150">
    <property type="entry name" value="Vaccinia Virus protein VP39"/>
    <property type="match status" value="1"/>
</dbReference>
<dbReference type="GO" id="GO:0008168">
    <property type="term" value="F:methyltransferase activity"/>
    <property type="evidence" value="ECO:0007669"/>
    <property type="project" value="UniProtKB-KW"/>
</dbReference>
<dbReference type="Pfam" id="PF13578">
    <property type="entry name" value="Methyltransf_24"/>
    <property type="match status" value="1"/>
</dbReference>
<dbReference type="OrthoDB" id="3826968at2"/>
<dbReference type="GO" id="GO:0032259">
    <property type="term" value="P:methylation"/>
    <property type="evidence" value="ECO:0007669"/>
    <property type="project" value="UniProtKB-KW"/>
</dbReference>
<protein>
    <submittedName>
        <fullName evidence="1">Methyltransferase family protein</fullName>
    </submittedName>
</protein>
<dbReference type="EMBL" id="RKHO01000001">
    <property type="protein sequence ID" value="ROR91786.1"/>
    <property type="molecule type" value="Genomic_DNA"/>
</dbReference>
<evidence type="ECO:0000313" key="2">
    <source>
        <dbReference type="Proteomes" id="UP000281738"/>
    </source>
</evidence>